<evidence type="ECO:0000313" key="1">
    <source>
        <dbReference type="EMBL" id="EFN64849.1"/>
    </source>
</evidence>
<reference evidence="1 2" key="1">
    <citation type="journal article" date="2010" name="Science">
        <title>Genomic comparison of the ants Camponotus floridanus and Harpegnathos saltator.</title>
        <authorList>
            <person name="Bonasio R."/>
            <person name="Zhang G."/>
            <person name="Ye C."/>
            <person name="Mutti N.S."/>
            <person name="Fang X."/>
            <person name="Qin N."/>
            <person name="Donahue G."/>
            <person name="Yang P."/>
            <person name="Li Q."/>
            <person name="Li C."/>
            <person name="Zhang P."/>
            <person name="Huang Z."/>
            <person name="Berger S.L."/>
            <person name="Reinberg D."/>
            <person name="Wang J."/>
            <person name="Liebig J."/>
        </authorList>
    </citation>
    <scope>NUCLEOTIDE SEQUENCE [LARGE SCALE GENOMIC DNA]</scope>
    <source>
        <strain evidence="2">C129</strain>
    </source>
</reference>
<gene>
    <name evidence="1" type="ORF">EAG_03619</name>
</gene>
<feature type="non-terminal residue" evidence="1">
    <location>
        <position position="14"/>
    </location>
</feature>
<dbReference type="InParanoid" id="E2AP17"/>
<keyword evidence="2" id="KW-1185">Reference proteome</keyword>
<evidence type="ECO:0000313" key="2">
    <source>
        <dbReference type="Proteomes" id="UP000000311"/>
    </source>
</evidence>
<dbReference type="Proteomes" id="UP000000311">
    <property type="component" value="Unassembled WGS sequence"/>
</dbReference>
<protein>
    <submittedName>
        <fullName evidence="1">Uncharacterized protein</fullName>
    </submittedName>
</protein>
<feature type="non-terminal residue" evidence="1">
    <location>
        <position position="1"/>
    </location>
</feature>
<accession>E2AP17</accession>
<name>E2AP17_CAMFO</name>
<organism evidence="2">
    <name type="scientific">Camponotus floridanus</name>
    <name type="common">Florida carpenter ant</name>
    <dbReference type="NCBI Taxonomy" id="104421"/>
    <lineage>
        <taxon>Eukaryota</taxon>
        <taxon>Metazoa</taxon>
        <taxon>Ecdysozoa</taxon>
        <taxon>Arthropoda</taxon>
        <taxon>Hexapoda</taxon>
        <taxon>Insecta</taxon>
        <taxon>Pterygota</taxon>
        <taxon>Neoptera</taxon>
        <taxon>Endopterygota</taxon>
        <taxon>Hymenoptera</taxon>
        <taxon>Apocrita</taxon>
        <taxon>Aculeata</taxon>
        <taxon>Formicoidea</taxon>
        <taxon>Formicidae</taxon>
        <taxon>Formicinae</taxon>
        <taxon>Camponotus</taxon>
    </lineage>
</organism>
<sequence>LINIIYLLIFKFIY</sequence>
<dbReference type="EMBL" id="GL441439">
    <property type="protein sequence ID" value="EFN64849.1"/>
    <property type="molecule type" value="Genomic_DNA"/>
</dbReference>
<proteinExistence type="predicted"/>